<dbReference type="Proteomes" id="UP000748756">
    <property type="component" value="Unassembled WGS sequence"/>
</dbReference>
<evidence type="ECO:0000256" key="1">
    <source>
        <dbReference type="SAM" id="MobiDB-lite"/>
    </source>
</evidence>
<protein>
    <submittedName>
        <fullName evidence="2">Uncharacterized protein</fullName>
    </submittedName>
</protein>
<reference evidence="2" key="1">
    <citation type="journal article" date="2020" name="Fungal Divers.">
        <title>Resolving the Mortierellaceae phylogeny through synthesis of multi-gene phylogenetics and phylogenomics.</title>
        <authorList>
            <person name="Vandepol N."/>
            <person name="Liber J."/>
            <person name="Desiro A."/>
            <person name="Na H."/>
            <person name="Kennedy M."/>
            <person name="Barry K."/>
            <person name="Grigoriev I.V."/>
            <person name="Miller A.N."/>
            <person name="O'Donnell K."/>
            <person name="Stajich J.E."/>
            <person name="Bonito G."/>
        </authorList>
    </citation>
    <scope>NUCLEOTIDE SEQUENCE</scope>
    <source>
        <strain evidence="2">NRRL 6426</strain>
    </source>
</reference>
<feature type="non-terminal residue" evidence="2">
    <location>
        <position position="89"/>
    </location>
</feature>
<dbReference type="AlphaFoldDB" id="A0A9P5R340"/>
<accession>A0A9P5R340</accession>
<dbReference type="EMBL" id="JAAAUQ010003079">
    <property type="protein sequence ID" value="KAF9119051.1"/>
    <property type="molecule type" value="Genomic_DNA"/>
</dbReference>
<evidence type="ECO:0000313" key="2">
    <source>
        <dbReference type="EMBL" id="KAF9119051.1"/>
    </source>
</evidence>
<name>A0A9P5R340_9FUNG</name>
<gene>
    <name evidence="2" type="ORF">BG015_006436</name>
</gene>
<sequence length="89" mass="9833">MVSQDREPVRLKDRVEAVLEQQARALVEGGLGGGQVGESEADSSANESDIENPRPFIATKAAPNELDRYKGCTITSWERVEKYRNDPLS</sequence>
<proteinExistence type="predicted"/>
<keyword evidence="3" id="KW-1185">Reference proteome</keyword>
<organism evidence="2 3">
    <name type="scientific">Linnemannia schmuckeri</name>
    <dbReference type="NCBI Taxonomy" id="64567"/>
    <lineage>
        <taxon>Eukaryota</taxon>
        <taxon>Fungi</taxon>
        <taxon>Fungi incertae sedis</taxon>
        <taxon>Mucoromycota</taxon>
        <taxon>Mortierellomycotina</taxon>
        <taxon>Mortierellomycetes</taxon>
        <taxon>Mortierellales</taxon>
        <taxon>Mortierellaceae</taxon>
        <taxon>Linnemannia</taxon>
    </lineage>
</organism>
<comment type="caution">
    <text evidence="2">The sequence shown here is derived from an EMBL/GenBank/DDBJ whole genome shotgun (WGS) entry which is preliminary data.</text>
</comment>
<feature type="region of interest" description="Disordered" evidence="1">
    <location>
        <begin position="28"/>
        <end position="55"/>
    </location>
</feature>
<evidence type="ECO:0000313" key="3">
    <source>
        <dbReference type="Proteomes" id="UP000748756"/>
    </source>
</evidence>